<feature type="transmembrane region" description="Helical" evidence="1">
    <location>
        <begin position="172"/>
        <end position="191"/>
    </location>
</feature>
<dbReference type="Proteomes" id="UP000827092">
    <property type="component" value="Unassembled WGS sequence"/>
</dbReference>
<sequence length="573" mass="66774">MVSSLATLCNKRCNISFFKTMDIRAKFSYSSSEYMSELPQIFTRMGMNRFGESFFNSTTTELMLKNHLEKFTIIDFSMICLLYSFLVLNCIGSAITAHENFKGNFPKQFIPKGSVKKKKKSQDCITQHQDLILLDWIAKCKEFLNCFCLFTNTRNLLNTKPARGNISCLHGLRFISQFWIIFCHVGGQMFYTAISNFSGHMYFLDTYCYRIGTLVIFHSVDTFFLLSGMLNAFSFFQNETKNERKSWFHYYAHRFFRLTPLYMVILGFYTSLFPKIIGSGPLWSPYPGERTCRKHWWRNMLYISNIWPVTEMCMVWSWFLSTDMQFYIISPVFLITMKRWPTIRNAVLLLLICGTILANFIITCNLKLPNFLFHMYLNLEQKTAYSLYIEKLLKYYDHVYVMPYMRMAPYIIGMGTAYYVYRWQKKQIKFSKACLCCGYTISTILLLYSFLGISWGQPSILQASLYNALNQVSFAIVVAWLILVSITGQGGIVSKILSSKIWIPGSRLSYCAYLIHPLFMFGYFTSLTEPIEFSYTTMLSTMCWLTLGSFGVALVIHLLIECPITRLEKLLCK</sequence>
<organism evidence="3 4">
    <name type="scientific">Oedothorax gibbosus</name>
    <dbReference type="NCBI Taxonomy" id="931172"/>
    <lineage>
        <taxon>Eukaryota</taxon>
        <taxon>Metazoa</taxon>
        <taxon>Ecdysozoa</taxon>
        <taxon>Arthropoda</taxon>
        <taxon>Chelicerata</taxon>
        <taxon>Arachnida</taxon>
        <taxon>Araneae</taxon>
        <taxon>Araneomorphae</taxon>
        <taxon>Entelegynae</taxon>
        <taxon>Araneoidea</taxon>
        <taxon>Linyphiidae</taxon>
        <taxon>Erigoninae</taxon>
        <taxon>Oedothorax</taxon>
    </lineage>
</organism>
<dbReference type="GO" id="GO:0016747">
    <property type="term" value="F:acyltransferase activity, transferring groups other than amino-acyl groups"/>
    <property type="evidence" value="ECO:0007669"/>
    <property type="project" value="InterPro"/>
</dbReference>
<dbReference type="AlphaFoldDB" id="A0AAV6VQG5"/>
<evidence type="ECO:0000259" key="2">
    <source>
        <dbReference type="Pfam" id="PF01757"/>
    </source>
</evidence>
<feature type="transmembrane region" description="Helical" evidence="1">
    <location>
        <begin position="508"/>
        <end position="526"/>
    </location>
</feature>
<gene>
    <name evidence="3" type="ORF">JTE90_023509</name>
</gene>
<feature type="transmembrane region" description="Helical" evidence="1">
    <location>
        <begin position="315"/>
        <end position="335"/>
    </location>
</feature>
<evidence type="ECO:0000256" key="1">
    <source>
        <dbReference type="SAM" id="Phobius"/>
    </source>
</evidence>
<evidence type="ECO:0000313" key="3">
    <source>
        <dbReference type="EMBL" id="KAG8198745.1"/>
    </source>
</evidence>
<dbReference type="PANTHER" id="PTHR11161">
    <property type="entry name" value="O-ACYLTRANSFERASE"/>
    <property type="match status" value="1"/>
</dbReference>
<feature type="transmembrane region" description="Helical" evidence="1">
    <location>
        <begin position="347"/>
        <end position="368"/>
    </location>
</feature>
<keyword evidence="1" id="KW-0812">Transmembrane</keyword>
<comment type="caution">
    <text evidence="3">The sequence shown here is derived from an EMBL/GenBank/DDBJ whole genome shotgun (WGS) entry which is preliminary data.</text>
</comment>
<feature type="domain" description="Acyltransferase 3" evidence="2">
    <location>
        <begin position="168"/>
        <end position="557"/>
    </location>
</feature>
<proteinExistence type="predicted"/>
<dbReference type="InterPro" id="IPR002656">
    <property type="entry name" value="Acyl_transf_3_dom"/>
</dbReference>
<dbReference type="Pfam" id="PF01757">
    <property type="entry name" value="Acyl_transf_3"/>
    <property type="match status" value="1"/>
</dbReference>
<keyword evidence="1" id="KW-0472">Membrane</keyword>
<feature type="transmembrane region" description="Helical" evidence="1">
    <location>
        <begin position="433"/>
        <end position="456"/>
    </location>
</feature>
<keyword evidence="1" id="KW-1133">Transmembrane helix</keyword>
<reference evidence="3 4" key="1">
    <citation type="journal article" date="2022" name="Nat. Ecol. Evol.">
        <title>A masculinizing supergene underlies an exaggerated male reproductive morph in a spider.</title>
        <authorList>
            <person name="Hendrickx F."/>
            <person name="De Corte Z."/>
            <person name="Sonet G."/>
            <person name="Van Belleghem S.M."/>
            <person name="Kostlbacher S."/>
            <person name="Vangestel C."/>
        </authorList>
    </citation>
    <scope>NUCLEOTIDE SEQUENCE [LARGE SCALE GENOMIC DNA]</scope>
    <source>
        <strain evidence="3">W744_W776</strain>
    </source>
</reference>
<accession>A0AAV6VQG5</accession>
<feature type="transmembrane region" description="Helical" evidence="1">
    <location>
        <begin position="255"/>
        <end position="277"/>
    </location>
</feature>
<feature type="transmembrane region" description="Helical" evidence="1">
    <location>
        <begin position="73"/>
        <end position="97"/>
    </location>
</feature>
<dbReference type="InterPro" id="IPR052728">
    <property type="entry name" value="O2_lipid_transport_reg"/>
</dbReference>
<dbReference type="PANTHER" id="PTHR11161:SF69">
    <property type="entry name" value="NOSE RESISTANT TO FLUOXETINE PROTEIN 6-LIKE PROTEIN"/>
    <property type="match status" value="1"/>
</dbReference>
<protein>
    <recommendedName>
        <fullName evidence="2">Acyltransferase 3 domain-containing protein</fullName>
    </recommendedName>
</protein>
<name>A0AAV6VQG5_9ARAC</name>
<keyword evidence="4" id="KW-1185">Reference proteome</keyword>
<feature type="transmembrane region" description="Helical" evidence="1">
    <location>
        <begin position="468"/>
        <end position="487"/>
    </location>
</feature>
<feature type="transmembrane region" description="Helical" evidence="1">
    <location>
        <begin position="401"/>
        <end position="421"/>
    </location>
</feature>
<evidence type="ECO:0000313" key="4">
    <source>
        <dbReference type="Proteomes" id="UP000827092"/>
    </source>
</evidence>
<feature type="transmembrane region" description="Helical" evidence="1">
    <location>
        <begin position="538"/>
        <end position="560"/>
    </location>
</feature>
<dbReference type="EMBL" id="JAFNEN010000036">
    <property type="protein sequence ID" value="KAG8198745.1"/>
    <property type="molecule type" value="Genomic_DNA"/>
</dbReference>
<feature type="transmembrane region" description="Helical" evidence="1">
    <location>
        <begin position="211"/>
        <end position="234"/>
    </location>
</feature>